<sequence>MSYNNSSINHNLPLKINRNLSSNLHINENGYEYGYVNNHGVNNGNERFSQAHVNEGFDWSEQHDDEFSIETRDAESIQSTNISNQTKKTKPKLYTFYDYMNKNQNQTETKSNNEIKRRNLNKNFIQQNKVKPNSQQVFDLTGQFKKPYSSSPVNTRNKLDLTPEPTAMPISSGFGGYTNTTTRRKPTKKPEPKVIVSSRKPVKLQPLYRVNSDEDLQRTLVVDQDPEEFVQVVHRPRAKPKEKIIYVDDPPKQREKIIYVDDPPKQREKVIYVDEPPQKNVVYVDRGQSPQIIYGKQPSNQVVYAQPQQQQYVYQQPQVVYANQPQTYEQPQVQYILQPDTQYLPQSQYLPQTQYMPTQPQYMAQPQYIQQPVNYLDSQNYVYVTDPNVQNIPGNNIVYR</sequence>
<accession>A0A3M7RXS8</accession>
<name>A0A3M7RXS8_BRAPC</name>
<dbReference type="AlphaFoldDB" id="A0A3M7RXS8"/>
<keyword evidence="3" id="KW-1185">Reference proteome</keyword>
<feature type="region of interest" description="Disordered" evidence="1">
    <location>
        <begin position="148"/>
        <end position="196"/>
    </location>
</feature>
<protein>
    <submittedName>
        <fullName evidence="2">Uncharacterized protein</fullName>
    </submittedName>
</protein>
<dbReference type="Proteomes" id="UP000276133">
    <property type="component" value="Unassembled WGS sequence"/>
</dbReference>
<dbReference type="OrthoDB" id="10581515at2759"/>
<evidence type="ECO:0000256" key="1">
    <source>
        <dbReference type="SAM" id="MobiDB-lite"/>
    </source>
</evidence>
<evidence type="ECO:0000313" key="2">
    <source>
        <dbReference type="EMBL" id="RNA28158.1"/>
    </source>
</evidence>
<comment type="caution">
    <text evidence="2">The sequence shown here is derived from an EMBL/GenBank/DDBJ whole genome shotgun (WGS) entry which is preliminary data.</text>
</comment>
<evidence type="ECO:0000313" key="3">
    <source>
        <dbReference type="Proteomes" id="UP000276133"/>
    </source>
</evidence>
<dbReference type="EMBL" id="REGN01002425">
    <property type="protein sequence ID" value="RNA28158.1"/>
    <property type="molecule type" value="Genomic_DNA"/>
</dbReference>
<organism evidence="2 3">
    <name type="scientific">Brachionus plicatilis</name>
    <name type="common">Marine rotifer</name>
    <name type="synonym">Brachionus muelleri</name>
    <dbReference type="NCBI Taxonomy" id="10195"/>
    <lineage>
        <taxon>Eukaryota</taxon>
        <taxon>Metazoa</taxon>
        <taxon>Spiralia</taxon>
        <taxon>Gnathifera</taxon>
        <taxon>Rotifera</taxon>
        <taxon>Eurotatoria</taxon>
        <taxon>Monogononta</taxon>
        <taxon>Pseudotrocha</taxon>
        <taxon>Ploima</taxon>
        <taxon>Brachionidae</taxon>
        <taxon>Brachionus</taxon>
    </lineage>
</organism>
<reference evidence="2 3" key="1">
    <citation type="journal article" date="2018" name="Sci. Rep.">
        <title>Genomic signatures of local adaptation to the degree of environmental predictability in rotifers.</title>
        <authorList>
            <person name="Franch-Gras L."/>
            <person name="Hahn C."/>
            <person name="Garcia-Roger E.M."/>
            <person name="Carmona M.J."/>
            <person name="Serra M."/>
            <person name="Gomez A."/>
        </authorList>
    </citation>
    <scope>NUCLEOTIDE SEQUENCE [LARGE SCALE GENOMIC DNA]</scope>
    <source>
        <strain evidence="2">HYR1</strain>
    </source>
</reference>
<gene>
    <name evidence="2" type="ORF">BpHYR1_031053</name>
</gene>
<proteinExistence type="predicted"/>